<feature type="region of interest" description="Disordered" evidence="5">
    <location>
        <begin position="979"/>
        <end position="1002"/>
    </location>
</feature>
<dbReference type="SUPFAM" id="SSF57716">
    <property type="entry name" value="Glucocorticoid receptor-like (DNA-binding domain)"/>
    <property type="match status" value="2"/>
</dbReference>
<feature type="compositionally biased region" description="Acidic residues" evidence="5">
    <location>
        <begin position="1266"/>
        <end position="1287"/>
    </location>
</feature>
<feature type="region of interest" description="Disordered" evidence="5">
    <location>
        <begin position="299"/>
        <end position="327"/>
    </location>
</feature>
<feature type="region of interest" description="Disordered" evidence="5">
    <location>
        <begin position="230"/>
        <end position="257"/>
    </location>
</feature>
<dbReference type="Gene3D" id="2.10.110.10">
    <property type="entry name" value="Cysteine Rich Protein"/>
    <property type="match status" value="1"/>
</dbReference>
<feature type="region of interest" description="Disordered" evidence="5">
    <location>
        <begin position="1173"/>
        <end position="1198"/>
    </location>
</feature>
<feature type="compositionally biased region" description="Basic and acidic residues" evidence="5">
    <location>
        <begin position="497"/>
        <end position="512"/>
    </location>
</feature>
<feature type="compositionally biased region" description="Acidic residues" evidence="5">
    <location>
        <begin position="424"/>
        <end position="437"/>
    </location>
</feature>
<keyword evidence="3 4" id="KW-0440">LIM domain</keyword>
<name>A0A9Q0N2R9_9DIPT</name>
<feature type="region of interest" description="Disordered" evidence="5">
    <location>
        <begin position="456"/>
        <end position="480"/>
    </location>
</feature>
<dbReference type="Pfam" id="PF00412">
    <property type="entry name" value="LIM"/>
    <property type="match status" value="1"/>
</dbReference>
<proteinExistence type="predicted"/>
<evidence type="ECO:0000256" key="4">
    <source>
        <dbReference type="PROSITE-ProRule" id="PRU00125"/>
    </source>
</evidence>
<feature type="compositionally biased region" description="Basic and acidic residues" evidence="5">
    <location>
        <begin position="1189"/>
        <end position="1198"/>
    </location>
</feature>
<keyword evidence="2 4" id="KW-0862">Zinc</keyword>
<feature type="compositionally biased region" description="Basic and acidic residues" evidence="5">
    <location>
        <begin position="981"/>
        <end position="1002"/>
    </location>
</feature>
<feature type="region of interest" description="Disordered" evidence="5">
    <location>
        <begin position="565"/>
        <end position="585"/>
    </location>
</feature>
<evidence type="ECO:0000259" key="6">
    <source>
        <dbReference type="PROSITE" id="PS50023"/>
    </source>
</evidence>
<evidence type="ECO:0000313" key="8">
    <source>
        <dbReference type="Proteomes" id="UP001151699"/>
    </source>
</evidence>
<feature type="compositionally biased region" description="Polar residues" evidence="5">
    <location>
        <begin position="1103"/>
        <end position="1112"/>
    </location>
</feature>
<dbReference type="PANTHER" id="PTHR24206">
    <property type="entry name" value="OS06G0237300 PROTEIN"/>
    <property type="match status" value="1"/>
</dbReference>
<gene>
    <name evidence="7" type="primary">WLIN2A</name>
    <name evidence="7" type="ORF">Bhyg_06887</name>
</gene>
<dbReference type="CDD" id="cd09445">
    <property type="entry name" value="LIM_Mical_like_2"/>
    <property type="match status" value="1"/>
</dbReference>
<dbReference type="SMART" id="SM00132">
    <property type="entry name" value="LIM"/>
    <property type="match status" value="1"/>
</dbReference>
<feature type="region of interest" description="Disordered" evidence="5">
    <location>
        <begin position="497"/>
        <end position="531"/>
    </location>
</feature>
<dbReference type="InterPro" id="IPR001781">
    <property type="entry name" value="Znf_LIM"/>
</dbReference>
<keyword evidence="8" id="KW-1185">Reference proteome</keyword>
<reference evidence="7" key="1">
    <citation type="submission" date="2022-07" db="EMBL/GenBank/DDBJ databases">
        <authorList>
            <person name="Trinca V."/>
            <person name="Uliana J.V.C."/>
            <person name="Torres T.T."/>
            <person name="Ward R.J."/>
            <person name="Monesi N."/>
        </authorList>
    </citation>
    <scope>NUCLEOTIDE SEQUENCE</scope>
    <source>
        <strain evidence="7">HSMRA1968</strain>
        <tissue evidence="7">Whole embryos</tissue>
    </source>
</reference>
<feature type="domain" description="LIM zinc-binding" evidence="6">
    <location>
        <begin position="772"/>
        <end position="832"/>
    </location>
</feature>
<dbReference type="PROSITE" id="PS00478">
    <property type="entry name" value="LIM_DOMAIN_1"/>
    <property type="match status" value="1"/>
</dbReference>
<feature type="region of interest" description="Disordered" evidence="5">
    <location>
        <begin position="938"/>
        <end position="957"/>
    </location>
</feature>
<evidence type="ECO:0000313" key="7">
    <source>
        <dbReference type="EMBL" id="KAJ6641942.1"/>
    </source>
</evidence>
<feature type="region of interest" description="Disordered" evidence="5">
    <location>
        <begin position="1226"/>
        <end position="1326"/>
    </location>
</feature>
<evidence type="ECO:0000256" key="3">
    <source>
        <dbReference type="ARBA" id="ARBA00023038"/>
    </source>
</evidence>
<feature type="compositionally biased region" description="Basic and acidic residues" evidence="5">
    <location>
        <begin position="404"/>
        <end position="414"/>
    </location>
</feature>
<evidence type="ECO:0000256" key="2">
    <source>
        <dbReference type="ARBA" id="ARBA00022833"/>
    </source>
</evidence>
<feature type="compositionally biased region" description="Acidic residues" evidence="5">
    <location>
        <begin position="943"/>
        <end position="957"/>
    </location>
</feature>
<dbReference type="Proteomes" id="UP001151699">
    <property type="component" value="Chromosome B"/>
</dbReference>
<dbReference type="OrthoDB" id="25654at2759"/>
<organism evidence="7 8">
    <name type="scientific">Pseudolycoriella hygida</name>
    <dbReference type="NCBI Taxonomy" id="35572"/>
    <lineage>
        <taxon>Eukaryota</taxon>
        <taxon>Metazoa</taxon>
        <taxon>Ecdysozoa</taxon>
        <taxon>Arthropoda</taxon>
        <taxon>Hexapoda</taxon>
        <taxon>Insecta</taxon>
        <taxon>Pterygota</taxon>
        <taxon>Neoptera</taxon>
        <taxon>Endopterygota</taxon>
        <taxon>Diptera</taxon>
        <taxon>Nematocera</taxon>
        <taxon>Sciaroidea</taxon>
        <taxon>Sciaridae</taxon>
        <taxon>Pseudolycoriella</taxon>
    </lineage>
</organism>
<dbReference type="EMBL" id="WJQU01000002">
    <property type="protein sequence ID" value="KAJ6641942.1"/>
    <property type="molecule type" value="Genomic_DNA"/>
</dbReference>
<evidence type="ECO:0000256" key="5">
    <source>
        <dbReference type="SAM" id="MobiDB-lite"/>
    </source>
</evidence>
<keyword evidence="1 4" id="KW-0479">Metal-binding</keyword>
<feature type="region of interest" description="Disordered" evidence="5">
    <location>
        <begin position="1103"/>
        <end position="1131"/>
    </location>
</feature>
<protein>
    <submittedName>
        <fullName evidence="7">LIM domain-containing protein WLIM2a</fullName>
    </submittedName>
</protein>
<sequence length="1385" mass="155861">MQVISIMKRGFIMSTKSAQQIVSNATESLHSTSPHNKKLTLTDADNPLISTDLSNSITLNNSDIDDEYLNTQNLTLFTDQELQSFDTLLNTDKEIRDHVDTLPYDIDTSDSVEHRDTINGGNNDKIIEFIDDACEVDKSNGITQDDICFDQNGSFDSNHIVKKATKPASLRLVITDTDDETGPPIVNKTKKFYETDDAFISAIFSQTITSTTATPTDDDLSYSFDPPFTEPVAMNGGNDVEKTGVGGGGLTVDDNVNADHSINESQTENLDNYNEGLVSLTHTVCLDGDDFDRYDEDELNSSKEIATKSPHYKNVEPGGNNRSHDHVVNDDDEEDDGIYENVLMHKGTYKQRPSIVVDCYTEEDGSSEQFNVEPAVTDDAYNVVVASYFDQTIEDDDDVDLVNDYERNEGDDPNVKLGDPETSSSEEDANSDSEDNNESFSNVGVHKAIERFESETSTMVTTKKTVKQQSSVTASSITTTTSSTVAGIEEAETITTKKTEKATKKKSEATGEKKKKSKKSKKSDPEKENISVSALSSTYRCDTMHSWNACSDKNDCNHNAASVTNQTIKSSGKRWTPFNHSSSDVPPTTNNFSQFLSNQTNSIVLSNPFIVNAVLNGDQVCGRRCQMSLRNSEKLTDDCCDMSNDKVISNATACDDVRSDKDDEKSIVRSSVDKFVEETLSKKIIPSNVVLHEDDLSNIDVKSLKKIYLMEQPPQQHVHHRERYKENRVIVKDVSVKHLCRSFGDLTTLNDDEQFCSNLFSSIHGVAAEAEKNCRSCSKAVYKMEEIKAERNIWHKSCFKCSECNKQLNVDTYESHESILYCKPHFKALFTPKAVEDNEPVPPRRPELIIRENQPIELPPDVIRSSDKADLGLEELHQLNVKSRYEIFENAGQITEQDAPQLDRSPSGVKRSATILSKLARFQSKGIDVGLTDESLDGVTLEDSSEDELNGEDENGEDIDLIRAKRAQRERPLSFANMSDIKSKFESGHSVSKEERREERKQEIQNIRSRLFMGKQAKIKEMYQQAVLESEQGVRSVDKKPDVDIGDKAKSIKDRFEKGEIYNNDENDSNHHKHQDEDMAVFEQGIGKKSRSMFMEMDANAAKSPSITSGPQTPEIKKNSQVSPIWPPPMKTKPLDDVIKCDDKVDDIKIETADISNKFKFFETYKPAAGEKKQFRITPPREGVVKLPSPDRSDIYIDPDVVRSGEIIEDSIIAENSQTTTKMLSMFRQMEEQKKENGNFNGLKPLKRFTPPPDDNRRVLTRNSESENDCTDSEEEDDDEDEEEENDAQPSNQDYVRSSDKNVDESLQQAQSAARAKQLRAKFERWESREIAREQNNSSVMLYDGNEQSQVETAKEIRAKFENMRDTSHAEPREKIKVNRFVVSF</sequence>
<evidence type="ECO:0000256" key="1">
    <source>
        <dbReference type="ARBA" id="ARBA00022723"/>
    </source>
</evidence>
<feature type="region of interest" description="Disordered" evidence="5">
    <location>
        <begin position="403"/>
        <end position="443"/>
    </location>
</feature>
<accession>A0A9Q0N2R9</accession>
<dbReference type="GO" id="GO:0046872">
    <property type="term" value="F:metal ion binding"/>
    <property type="evidence" value="ECO:0007669"/>
    <property type="project" value="UniProtKB-KW"/>
</dbReference>
<comment type="caution">
    <text evidence="7">The sequence shown here is derived from an EMBL/GenBank/DDBJ whole genome shotgun (WGS) entry which is preliminary data.</text>
</comment>
<dbReference type="PROSITE" id="PS50023">
    <property type="entry name" value="LIM_DOMAIN_2"/>
    <property type="match status" value="1"/>
</dbReference>